<comment type="caution">
    <text evidence="2">The sequence shown here is derived from an EMBL/GenBank/DDBJ whole genome shotgun (WGS) entry which is preliminary data.</text>
</comment>
<feature type="signal peptide" evidence="1">
    <location>
        <begin position="1"/>
        <end position="24"/>
    </location>
</feature>
<accession>A0A139LMP4</accession>
<keyword evidence="1" id="KW-0732">Signal</keyword>
<evidence type="ECO:0000313" key="2">
    <source>
        <dbReference type="EMBL" id="KXT52695.1"/>
    </source>
</evidence>
<sequence length="437" mass="48473">MLMKRMIYTTKFISVLVFIALMLAACNKDEWKDDVDALKQPMPTGIVIMDAVSVTAVKGTSFQLRFRVNPSGVAVTEGNLELDLQNSDTYLLVPPTRSAFSAQSRASYVTPSDCYKITGVEPDRNGSGEILDGQWIVTIKTQGEGNFRNVSDLYLVMNYTDAAGVAHKVSSPVLPVQIVPTADEGVEFRYSLVQTLRTAHGELNPYILYTDVNTYRNASGGEWVYDISFITKAESQGEAMTLDWLTLHEKQYVSLIPKEGHELWTSLEEGKEKKVSTASQVAITDFGGTQKIIDLPITYCPRTVIIRRDMPIAELNANRDDIDYVIDLSAEAAEYGLTADMASHLTRRPTSIDFHGVFIDNFGIDEINTVGEDNTFVLQASPFIPDELTAGFITADADAAIANYILHSFPQYGNPLDKDTFQFLLDMEIRILINGVE</sequence>
<name>A0A139LMP4_9BACE</name>
<protein>
    <recommendedName>
        <fullName evidence="4">DUF4929 domain-containing protein</fullName>
    </recommendedName>
</protein>
<evidence type="ECO:0000256" key="1">
    <source>
        <dbReference type="SAM" id="SignalP"/>
    </source>
</evidence>
<dbReference type="AlphaFoldDB" id="A0A139LMP4"/>
<evidence type="ECO:0008006" key="4">
    <source>
        <dbReference type="Google" id="ProtNLM"/>
    </source>
</evidence>
<dbReference type="PATRIC" id="fig|329854.7.peg.1561"/>
<dbReference type="PROSITE" id="PS51257">
    <property type="entry name" value="PROKAR_LIPOPROTEIN"/>
    <property type="match status" value="1"/>
</dbReference>
<organism evidence="2">
    <name type="scientific">Bacteroides intestinalis</name>
    <dbReference type="NCBI Taxonomy" id="329854"/>
    <lineage>
        <taxon>Bacteria</taxon>
        <taxon>Pseudomonadati</taxon>
        <taxon>Bacteroidota</taxon>
        <taxon>Bacteroidia</taxon>
        <taxon>Bacteroidales</taxon>
        <taxon>Bacteroidaceae</taxon>
        <taxon>Bacteroides</taxon>
    </lineage>
</organism>
<dbReference type="Proteomes" id="UP000070319">
    <property type="component" value="Unassembled WGS sequence"/>
</dbReference>
<evidence type="ECO:0000313" key="3">
    <source>
        <dbReference type="Proteomes" id="UP000070319"/>
    </source>
</evidence>
<feature type="chain" id="PRO_5007487433" description="DUF4929 domain-containing protein" evidence="1">
    <location>
        <begin position="25"/>
        <end position="437"/>
    </location>
</feature>
<reference evidence="2 3" key="1">
    <citation type="submission" date="2016-02" db="EMBL/GenBank/DDBJ databases">
        <authorList>
            <person name="Wen L."/>
            <person name="He K."/>
            <person name="Yang H."/>
        </authorList>
    </citation>
    <scope>NUCLEOTIDE SEQUENCE [LARGE SCALE GENOMIC DNA]</scope>
    <source>
        <strain evidence="2 3">KLE1704</strain>
    </source>
</reference>
<dbReference type="EMBL" id="LTDF01000064">
    <property type="protein sequence ID" value="KXT52695.1"/>
    <property type="molecule type" value="Genomic_DNA"/>
</dbReference>
<gene>
    <name evidence="2" type="ORF">HMPREF2531_01531</name>
</gene>
<proteinExistence type="predicted"/>